<evidence type="ECO:0000313" key="6">
    <source>
        <dbReference type="Proteomes" id="UP000078559"/>
    </source>
</evidence>
<reference evidence="5" key="1">
    <citation type="submission" date="2014-12" db="EMBL/GenBank/DDBJ databases">
        <title>Genome Sequence of Valsa Canker Pathogens Uncovers a Specific Adaption of Colonization on Woody Bark.</title>
        <authorList>
            <person name="Yin Z."/>
            <person name="Liu H."/>
            <person name="Gao X."/>
            <person name="Li Z."/>
            <person name="Song N."/>
            <person name="Ke X."/>
            <person name="Dai Q."/>
            <person name="Wu Y."/>
            <person name="Sun Y."/>
            <person name="Xu J.-R."/>
            <person name="Kang Z.K."/>
            <person name="Wang L."/>
            <person name="Huang L."/>
        </authorList>
    </citation>
    <scope>NUCLEOTIDE SEQUENCE [LARGE SCALE GENOMIC DNA]</scope>
    <source>
        <strain evidence="5">03-8</strain>
    </source>
</reference>
<feature type="compositionally biased region" description="Polar residues" evidence="4">
    <location>
        <begin position="819"/>
        <end position="842"/>
    </location>
</feature>
<dbReference type="Pfam" id="PF00400">
    <property type="entry name" value="WD40"/>
    <property type="match status" value="3"/>
</dbReference>
<evidence type="ECO:0000256" key="2">
    <source>
        <dbReference type="ARBA" id="ARBA00022737"/>
    </source>
</evidence>
<dbReference type="PANTHER" id="PTHR45589">
    <property type="entry name" value="WD REPEAT DOMAIN 62, ISOFORM G"/>
    <property type="match status" value="1"/>
</dbReference>
<proteinExistence type="predicted"/>
<feature type="region of interest" description="Disordered" evidence="4">
    <location>
        <begin position="96"/>
        <end position="131"/>
    </location>
</feature>
<keyword evidence="2" id="KW-0677">Repeat</keyword>
<dbReference type="Proteomes" id="UP000078559">
    <property type="component" value="Chromosome 11"/>
</dbReference>
<keyword evidence="1 3" id="KW-0853">WD repeat</keyword>
<evidence type="ECO:0000256" key="1">
    <source>
        <dbReference type="ARBA" id="ARBA00022574"/>
    </source>
</evidence>
<accession>A0A194WC40</accession>
<evidence type="ECO:0000256" key="4">
    <source>
        <dbReference type="SAM" id="MobiDB-lite"/>
    </source>
</evidence>
<dbReference type="InterPro" id="IPR052779">
    <property type="entry name" value="WDR62"/>
</dbReference>
<feature type="compositionally biased region" description="Polar residues" evidence="4">
    <location>
        <begin position="885"/>
        <end position="895"/>
    </location>
</feature>
<dbReference type="SUPFAM" id="SSF50978">
    <property type="entry name" value="WD40 repeat-like"/>
    <property type="match status" value="2"/>
</dbReference>
<feature type="repeat" description="WD" evidence="3">
    <location>
        <begin position="718"/>
        <end position="755"/>
    </location>
</feature>
<dbReference type="PANTHER" id="PTHR45589:SF1">
    <property type="entry name" value="WD REPEAT DOMAIN 62, ISOFORM G"/>
    <property type="match status" value="1"/>
</dbReference>
<dbReference type="PROSITE" id="PS50082">
    <property type="entry name" value="WD_REPEATS_2"/>
    <property type="match status" value="1"/>
</dbReference>
<dbReference type="EMBL" id="CM003108">
    <property type="protein sequence ID" value="KUI73976.1"/>
    <property type="molecule type" value="Genomic_DNA"/>
</dbReference>
<feature type="compositionally biased region" description="Basic and acidic residues" evidence="4">
    <location>
        <begin position="109"/>
        <end position="126"/>
    </location>
</feature>
<dbReference type="AlphaFoldDB" id="A0A194WC40"/>
<feature type="compositionally biased region" description="Basic and acidic residues" evidence="4">
    <location>
        <begin position="1035"/>
        <end position="1050"/>
    </location>
</feature>
<feature type="compositionally biased region" description="Polar residues" evidence="4">
    <location>
        <begin position="97"/>
        <end position="107"/>
    </location>
</feature>
<dbReference type="InterPro" id="IPR019775">
    <property type="entry name" value="WD40_repeat_CS"/>
</dbReference>
<feature type="region of interest" description="Disordered" evidence="4">
    <location>
        <begin position="1012"/>
        <end position="1050"/>
    </location>
</feature>
<feature type="compositionally biased region" description="Low complexity" evidence="4">
    <location>
        <begin position="851"/>
        <end position="860"/>
    </location>
</feature>
<keyword evidence="6" id="KW-1185">Reference proteome</keyword>
<keyword evidence="5" id="KW-0808">Transferase</keyword>
<protein>
    <submittedName>
        <fullName evidence="5">Mitogen-activated protein kinase-binding protein 1</fullName>
    </submittedName>
</protein>
<dbReference type="OrthoDB" id="6252103at2759"/>
<feature type="region of interest" description="Disordered" evidence="4">
    <location>
        <begin position="760"/>
        <end position="895"/>
    </location>
</feature>
<dbReference type="PROSITE" id="PS00678">
    <property type="entry name" value="WD_REPEATS_1"/>
    <property type="match status" value="1"/>
</dbReference>
<feature type="compositionally biased region" description="Polar residues" evidence="4">
    <location>
        <begin position="1"/>
        <end position="26"/>
    </location>
</feature>
<dbReference type="SMART" id="SM00320">
    <property type="entry name" value="WD40"/>
    <property type="match status" value="8"/>
</dbReference>
<evidence type="ECO:0000256" key="3">
    <source>
        <dbReference type="PROSITE-ProRule" id="PRU00221"/>
    </source>
</evidence>
<dbReference type="InterPro" id="IPR015943">
    <property type="entry name" value="WD40/YVTN_repeat-like_dom_sf"/>
</dbReference>
<keyword evidence="5" id="KW-0418">Kinase</keyword>
<dbReference type="InterPro" id="IPR036322">
    <property type="entry name" value="WD40_repeat_dom_sf"/>
</dbReference>
<gene>
    <name evidence="5" type="ORF">VM1G_09339</name>
</gene>
<dbReference type="GO" id="GO:0016301">
    <property type="term" value="F:kinase activity"/>
    <property type="evidence" value="ECO:0007669"/>
    <property type="project" value="UniProtKB-KW"/>
</dbReference>
<sequence length="1050" mass="113356">MASTPSNRQLKLTPSNTQVFSKTPNRSRNHEPRLFLKRVAGTTCSSPTGFDSVDRCFAYVAGGAAVVVDVEGGQHTQRFYRARPTAVPVFSVAPVQHGSSIPNTTPKANDARNRVAPRDSPSDRADSLASKTWTSRERIKAATCVSLSRDGRFLAVGETGYAPRVLIFSLQDGSSSDQPLMSLSEHGFGVRAVAWSQCGKYLASLGTANDGFILIWKVDPRNGSARFLQQNRCTAQVNGMVWLGNTLVTFGTRHMKAWKVDDVQRPVSPPKKNTGRDLSAADTQRTLTGRNIVLGSLLEASFTCALSLGETHALVCSDSGEVCLLDDTSGQTKLARVAEMGFPVTCCTRRGPVAVVGGKDGQLVTLDVDSTLALSPSPARGESGLTGLTVAGVVQDQLVTIDPERSIDIWDADSLPTMSTQNLTRTRLAGQNDPILGIQPISTQEDDEPVFLTWSGSGKVFLWDLNGSLRKSFDITVEDCNTGNDKEPLNQLCVVRADDRGRFFAAGDRVGVLRVVEYATGELLLETKAHSSEITHIAFHHDSSKTIIATCGRDRTVQLYSRTSNGSFDLLQTLEFPARVTNLILSSDDKIITCSLDRNMQIHELVSKEDEPHSFAAIHFRSIALKASPTSMALDASCRTIFVSSVDRAIYQFDIESGRQIHAFKCTDEKGTENVVVESLVFGSSKSDDEPSFLLGLSNTDKSVRVYDSNTGAFMDREWGHTESINGVALVDDRDTARKIVSVGCDGTIMIWDLNLRDPETARTGSRSPPPIRDAAVSASRPPPRRVLSKAELAGYQRPTSSGGRPSPPRTLRQRRSKQNMAPSFTRTPTSTSLFQNTSPASTMADDTPSRRPSSSRSGTSPPPPPDSPPSRRLKKRPSLPALGTTPSNPTARKKTSAINLRSSYGGPGPAQAASEQTCRQLRAFRKRLTSSSSEAISAEAIAELNAELRLTMAALGEKASRAGGANNNGKQQQQPAAAVSEGVLGELLEQYSEKLVGMLDERLKLRLSEIQGGGSMSGSETGSQGLLTPPIGLDQEKEMERERPRMSGA</sequence>
<dbReference type="Gene3D" id="2.130.10.10">
    <property type="entry name" value="YVTN repeat-like/Quinoprotein amine dehydrogenase"/>
    <property type="match status" value="3"/>
</dbReference>
<evidence type="ECO:0000313" key="5">
    <source>
        <dbReference type="EMBL" id="KUI73976.1"/>
    </source>
</evidence>
<name>A0A194WC40_CYTMA</name>
<dbReference type="InterPro" id="IPR001680">
    <property type="entry name" value="WD40_rpt"/>
</dbReference>
<organism evidence="5 6">
    <name type="scientific">Cytospora mali</name>
    <name type="common">Apple Valsa canker fungus</name>
    <name type="synonym">Valsa mali</name>
    <dbReference type="NCBI Taxonomy" id="578113"/>
    <lineage>
        <taxon>Eukaryota</taxon>
        <taxon>Fungi</taxon>
        <taxon>Dikarya</taxon>
        <taxon>Ascomycota</taxon>
        <taxon>Pezizomycotina</taxon>
        <taxon>Sordariomycetes</taxon>
        <taxon>Sordariomycetidae</taxon>
        <taxon>Diaporthales</taxon>
        <taxon>Cytosporaceae</taxon>
        <taxon>Cytospora</taxon>
    </lineage>
</organism>
<feature type="region of interest" description="Disordered" evidence="4">
    <location>
        <begin position="1"/>
        <end position="29"/>
    </location>
</feature>